<keyword evidence="2" id="KW-0699">rRNA-binding</keyword>
<dbReference type="InterPro" id="IPR036510">
    <property type="entry name" value="Ribosomal_bS20_sf"/>
</dbReference>
<name>A0A644UA46_9ZZZZ</name>
<gene>
    <name evidence="7" type="primary">rpsT_8</name>
    <name evidence="7" type="ORF">SDC9_21686</name>
</gene>
<dbReference type="HAMAP" id="MF_00500">
    <property type="entry name" value="Ribosomal_bS20"/>
    <property type="match status" value="1"/>
</dbReference>
<protein>
    <submittedName>
        <fullName evidence="7">30S ribosomal protein S20</fullName>
    </submittedName>
</protein>
<dbReference type="GO" id="GO:0006412">
    <property type="term" value="P:translation"/>
    <property type="evidence" value="ECO:0007669"/>
    <property type="project" value="InterPro"/>
</dbReference>
<dbReference type="GO" id="GO:0015935">
    <property type="term" value="C:small ribosomal subunit"/>
    <property type="evidence" value="ECO:0007669"/>
    <property type="project" value="TreeGrafter"/>
</dbReference>
<dbReference type="EMBL" id="VSSQ01000092">
    <property type="protein sequence ID" value="MPL75849.1"/>
    <property type="molecule type" value="Genomic_DNA"/>
</dbReference>
<feature type="region of interest" description="Disordered" evidence="6">
    <location>
        <begin position="69"/>
        <end position="88"/>
    </location>
</feature>
<dbReference type="GO" id="GO:0070181">
    <property type="term" value="F:small ribosomal subunit rRNA binding"/>
    <property type="evidence" value="ECO:0007669"/>
    <property type="project" value="TreeGrafter"/>
</dbReference>
<accession>A0A644UA46</accession>
<evidence type="ECO:0000256" key="4">
    <source>
        <dbReference type="ARBA" id="ARBA00022980"/>
    </source>
</evidence>
<organism evidence="7">
    <name type="scientific">bioreactor metagenome</name>
    <dbReference type="NCBI Taxonomy" id="1076179"/>
    <lineage>
        <taxon>unclassified sequences</taxon>
        <taxon>metagenomes</taxon>
        <taxon>ecological metagenomes</taxon>
    </lineage>
</organism>
<keyword evidence="5" id="KW-0687">Ribonucleoprotein</keyword>
<dbReference type="SUPFAM" id="SSF46992">
    <property type="entry name" value="Ribosomal protein S20"/>
    <property type="match status" value="1"/>
</dbReference>
<dbReference type="Gene3D" id="1.20.58.110">
    <property type="entry name" value="Ribosomal protein S20"/>
    <property type="match status" value="1"/>
</dbReference>
<dbReference type="InterPro" id="IPR002583">
    <property type="entry name" value="Ribosomal_bS20"/>
</dbReference>
<evidence type="ECO:0000256" key="2">
    <source>
        <dbReference type="ARBA" id="ARBA00022730"/>
    </source>
</evidence>
<reference evidence="7" key="1">
    <citation type="submission" date="2019-08" db="EMBL/GenBank/DDBJ databases">
        <authorList>
            <person name="Kucharzyk K."/>
            <person name="Murdoch R.W."/>
            <person name="Higgins S."/>
            <person name="Loffler F."/>
        </authorList>
    </citation>
    <scope>NUCLEOTIDE SEQUENCE</scope>
</reference>
<keyword evidence="3" id="KW-0694">RNA-binding</keyword>
<proteinExistence type="inferred from homology"/>
<evidence type="ECO:0000256" key="6">
    <source>
        <dbReference type="SAM" id="MobiDB-lite"/>
    </source>
</evidence>
<keyword evidence="4 7" id="KW-0689">Ribosomal protein</keyword>
<dbReference type="AlphaFoldDB" id="A0A644UA46"/>
<evidence type="ECO:0000256" key="5">
    <source>
        <dbReference type="ARBA" id="ARBA00023274"/>
    </source>
</evidence>
<sequence length="88" mass="9755">MAVTKTAKRAIRSATNRKVVNDKRKKTMKETVKSTRALISQKDKKGSEKNLPTTFSALDKAAKRGIIKKGTADRKKSRLAKAVAKIEK</sequence>
<dbReference type="NCBIfam" id="TIGR00029">
    <property type="entry name" value="S20"/>
    <property type="match status" value="1"/>
</dbReference>
<dbReference type="PANTHER" id="PTHR33398:SF1">
    <property type="entry name" value="SMALL RIBOSOMAL SUBUNIT PROTEIN BS20C"/>
    <property type="match status" value="1"/>
</dbReference>
<evidence type="ECO:0000256" key="1">
    <source>
        <dbReference type="ARBA" id="ARBA00007634"/>
    </source>
</evidence>
<evidence type="ECO:0000313" key="7">
    <source>
        <dbReference type="EMBL" id="MPL75849.1"/>
    </source>
</evidence>
<dbReference type="Pfam" id="PF01649">
    <property type="entry name" value="Ribosomal_S20p"/>
    <property type="match status" value="1"/>
</dbReference>
<comment type="caution">
    <text evidence="7">The sequence shown here is derived from an EMBL/GenBank/DDBJ whole genome shotgun (WGS) entry which is preliminary data.</text>
</comment>
<dbReference type="PANTHER" id="PTHR33398">
    <property type="entry name" value="30S RIBOSOMAL PROTEIN S20"/>
    <property type="match status" value="1"/>
</dbReference>
<comment type="similarity">
    <text evidence="1">Belongs to the bacterial ribosomal protein bS20 family.</text>
</comment>
<evidence type="ECO:0000256" key="3">
    <source>
        <dbReference type="ARBA" id="ARBA00022884"/>
    </source>
</evidence>
<dbReference type="GO" id="GO:0003735">
    <property type="term" value="F:structural constituent of ribosome"/>
    <property type="evidence" value="ECO:0007669"/>
    <property type="project" value="InterPro"/>
</dbReference>